<protein>
    <submittedName>
        <fullName evidence="1">Uncharacterized protein</fullName>
    </submittedName>
</protein>
<sequence>MSRRADQECLSHIASIYLEAHARTGDHRQAFVETVRGALLHGYQPHAAWITDAMLRTRSPTHAVLLTHSEALMGFQVIVGGVSGSLPDQALEAEPYTPESGRGWRLIEGRARDQYMRWARQEPEPPQFELDLFVGMEP</sequence>
<evidence type="ECO:0000313" key="2">
    <source>
        <dbReference type="Proteomes" id="UP001158058"/>
    </source>
</evidence>
<dbReference type="RefSeq" id="WP_280003558.1">
    <property type="nucleotide sequence ID" value="NZ_JAODZF010000022.1"/>
</dbReference>
<accession>A0AB73I3A3</accession>
<dbReference type="EMBL" id="JAODZF010000022">
    <property type="protein sequence ID" value="MDH0144699.1"/>
    <property type="molecule type" value="Genomic_DNA"/>
</dbReference>
<dbReference type="AlphaFoldDB" id="A0AB73I3A3"/>
<comment type="caution">
    <text evidence="1">The sequence shown here is derived from an EMBL/GenBank/DDBJ whole genome shotgun (WGS) entry which is preliminary data.</text>
</comment>
<organism evidence="1 2">
    <name type="scientific">Aquipseudomonas alcaligenes</name>
    <name type="common">Pseudomonas alcaligenes</name>
    <dbReference type="NCBI Taxonomy" id="43263"/>
    <lineage>
        <taxon>Bacteria</taxon>
        <taxon>Pseudomonadati</taxon>
        <taxon>Pseudomonadota</taxon>
        <taxon>Gammaproteobacteria</taxon>
        <taxon>Pseudomonadales</taxon>
        <taxon>Pseudomonadaceae</taxon>
        <taxon>Aquipseudomonas</taxon>
    </lineage>
</organism>
<evidence type="ECO:0000313" key="1">
    <source>
        <dbReference type="EMBL" id="MDH0144699.1"/>
    </source>
</evidence>
<gene>
    <name evidence="1" type="ORF">N7380_20495</name>
</gene>
<proteinExistence type="predicted"/>
<reference evidence="1" key="1">
    <citation type="submission" date="2022-09" db="EMBL/GenBank/DDBJ databases">
        <title>Intensive care unit water sources are persistently colonized with multi-drug resistant bacteria and are the site of extensive horizontal gene transfer of antibiotic resistance genes.</title>
        <authorList>
            <person name="Diorio-Toth L."/>
        </authorList>
    </citation>
    <scope>NUCLEOTIDE SEQUENCE</scope>
    <source>
        <strain evidence="1">GD04146</strain>
    </source>
</reference>
<name>A0AB73I3A3_AQUAC</name>
<dbReference type="Proteomes" id="UP001158058">
    <property type="component" value="Unassembled WGS sequence"/>
</dbReference>